<evidence type="ECO:0000259" key="1">
    <source>
        <dbReference type="Pfam" id="PF00534"/>
    </source>
</evidence>
<dbReference type="Pfam" id="PF00534">
    <property type="entry name" value="Glycos_transf_1"/>
    <property type="match status" value="1"/>
</dbReference>
<dbReference type="EMBL" id="JASSVS010000001">
    <property type="protein sequence ID" value="MDL0429719.1"/>
    <property type="molecule type" value="Genomic_DNA"/>
</dbReference>
<dbReference type="Proteomes" id="UP001227964">
    <property type="component" value="Unassembled WGS sequence"/>
</dbReference>
<comment type="caution">
    <text evidence="2">The sequence shown here is derived from an EMBL/GenBank/DDBJ whole genome shotgun (WGS) entry which is preliminary data.</text>
</comment>
<keyword evidence="2" id="KW-0328">Glycosyltransferase</keyword>
<gene>
    <name evidence="2" type="ORF">QPM17_01150</name>
</gene>
<keyword evidence="2" id="KW-0808">Transferase</keyword>
<dbReference type="Gene3D" id="3.40.50.2000">
    <property type="entry name" value="Glycogen Phosphorylase B"/>
    <property type="match status" value="1"/>
</dbReference>
<accession>A0ABT7I980</accession>
<organism evidence="2 3">
    <name type="scientific">Marinobacter azerbaijanicus</name>
    <dbReference type="NCBI Taxonomy" id="3050455"/>
    <lineage>
        <taxon>Bacteria</taxon>
        <taxon>Pseudomonadati</taxon>
        <taxon>Pseudomonadota</taxon>
        <taxon>Gammaproteobacteria</taxon>
        <taxon>Pseudomonadales</taxon>
        <taxon>Marinobacteraceae</taxon>
        <taxon>Marinobacter</taxon>
    </lineage>
</organism>
<dbReference type="EC" id="2.4.-.-" evidence="2"/>
<dbReference type="InterPro" id="IPR001296">
    <property type="entry name" value="Glyco_trans_1"/>
</dbReference>
<dbReference type="RefSeq" id="WP_285388038.1">
    <property type="nucleotide sequence ID" value="NZ_JASSVS010000001.1"/>
</dbReference>
<protein>
    <submittedName>
        <fullName evidence="2">Glycosyltransferase</fullName>
        <ecNumber evidence="2">2.4.-.-</ecNumber>
    </submittedName>
</protein>
<sequence>MGGRAAVLQDKIPELRAGKPRARPGFMQELDKPQIMFVTMFDPDEPIDAIIEASRRMPEYVCYLTGNYKKIFRNRSLDENVETSTIFTGFVSDEDYLSLMENSDLVVVLTKKDLILNCGAYEAISFNKPLILSDTATLRDYFNNIAVYTKNDSRNIEESIKCCLAVSDSMVANVIDGKVELKGDWENRFIDINEQIKSIEGCR</sequence>
<feature type="domain" description="Glycosyl transferase family 1" evidence="1">
    <location>
        <begin position="30"/>
        <end position="160"/>
    </location>
</feature>
<proteinExistence type="predicted"/>
<keyword evidence="3" id="KW-1185">Reference proteome</keyword>
<dbReference type="GO" id="GO:0016757">
    <property type="term" value="F:glycosyltransferase activity"/>
    <property type="evidence" value="ECO:0007669"/>
    <property type="project" value="UniProtKB-KW"/>
</dbReference>
<dbReference type="SUPFAM" id="SSF53756">
    <property type="entry name" value="UDP-Glycosyltransferase/glycogen phosphorylase"/>
    <property type="match status" value="1"/>
</dbReference>
<reference evidence="2 3" key="1">
    <citation type="submission" date="2023-06" db="EMBL/GenBank/DDBJ databases">
        <title>Marinobacter azerbaijanicus a moderately halophilic, isolated from Urmia Lake in Azerbaijan region of Iran.</title>
        <authorList>
            <person name="Sanchez-Porro C."/>
            <person name="Aghdam E.M."/>
            <person name="Saheb S.M."/>
            <person name="Tarhriz V."/>
            <person name="Kazemi E."/>
            <person name="Ammozegar M.A."/>
            <person name="Ventosa A."/>
            <person name="Hejazi M.S."/>
        </authorList>
    </citation>
    <scope>NUCLEOTIDE SEQUENCE [LARGE SCALE GENOMIC DNA]</scope>
    <source>
        <strain evidence="2 3">TBZ242</strain>
    </source>
</reference>
<evidence type="ECO:0000313" key="2">
    <source>
        <dbReference type="EMBL" id="MDL0429719.1"/>
    </source>
</evidence>
<name>A0ABT7I980_9GAMM</name>
<evidence type="ECO:0000313" key="3">
    <source>
        <dbReference type="Proteomes" id="UP001227964"/>
    </source>
</evidence>